<sequence>MKSIFSMIRQDITTALRDNIVVYLIIAPLLLAFGMKMFLPSVGEVNFRFAVEDRIQQEVLQELQEYGELEYFKGEAAVRKRVGAIDSVAGIVEEDGKISLIFEGNESPEVIQTYQNILAKVTTGEADITINHISLGKENSMLLEIMTVVLVMLAGLFGGVVSGFNIVAEKETSALRAVAVSPVSSASYIAARGLLALVIGTIIAIASSWMIAGGSINYLLLMIALVASFGLTTMISLIMGKFANNQITAIAVIKVLMPIYLTVPILSIFVKEQLHYLFYVFPNYWQFQMFSNIFLAGSQRFTFEFATLATVATSIIFLLIISRSFSKQLKLR</sequence>
<dbReference type="EMBL" id="JAFBEE010000004">
    <property type="protein sequence ID" value="MBM7614463.1"/>
    <property type="molecule type" value="Genomic_DNA"/>
</dbReference>
<feature type="transmembrane region" description="Helical" evidence="5">
    <location>
        <begin position="218"/>
        <end position="239"/>
    </location>
</feature>
<name>A0ABS2NNF1_9FIRM</name>
<evidence type="ECO:0000256" key="3">
    <source>
        <dbReference type="ARBA" id="ARBA00022989"/>
    </source>
</evidence>
<organism evidence="7 8">
    <name type="scientific">Alkaliphilus hydrothermalis</name>
    <dbReference type="NCBI Taxonomy" id="1482730"/>
    <lineage>
        <taxon>Bacteria</taxon>
        <taxon>Bacillati</taxon>
        <taxon>Bacillota</taxon>
        <taxon>Clostridia</taxon>
        <taxon>Peptostreptococcales</taxon>
        <taxon>Natronincolaceae</taxon>
        <taxon>Alkaliphilus</taxon>
    </lineage>
</organism>
<evidence type="ECO:0000313" key="7">
    <source>
        <dbReference type="EMBL" id="MBM7614463.1"/>
    </source>
</evidence>
<accession>A0ABS2NNF1</accession>
<keyword evidence="8" id="KW-1185">Reference proteome</keyword>
<feature type="transmembrane region" description="Helical" evidence="5">
    <location>
        <begin position="301"/>
        <end position="322"/>
    </location>
</feature>
<feature type="transmembrane region" description="Helical" evidence="5">
    <location>
        <begin position="145"/>
        <end position="168"/>
    </location>
</feature>
<evidence type="ECO:0000256" key="2">
    <source>
        <dbReference type="ARBA" id="ARBA00022692"/>
    </source>
</evidence>
<feature type="domain" description="ABC-2 type transporter transmembrane" evidence="6">
    <location>
        <begin position="24"/>
        <end position="321"/>
    </location>
</feature>
<dbReference type="Proteomes" id="UP001314796">
    <property type="component" value="Unassembled WGS sequence"/>
</dbReference>
<dbReference type="PANTHER" id="PTHR43471">
    <property type="entry name" value="ABC TRANSPORTER PERMEASE"/>
    <property type="match status" value="1"/>
</dbReference>
<keyword evidence="2 5" id="KW-0812">Transmembrane</keyword>
<gene>
    <name evidence="7" type="ORF">JOC73_000974</name>
</gene>
<feature type="transmembrane region" description="Helical" evidence="5">
    <location>
        <begin position="20"/>
        <end position="39"/>
    </location>
</feature>
<reference evidence="7 8" key="1">
    <citation type="submission" date="2021-01" db="EMBL/GenBank/DDBJ databases">
        <title>Genomic Encyclopedia of Type Strains, Phase IV (KMG-IV): sequencing the most valuable type-strain genomes for metagenomic binning, comparative biology and taxonomic classification.</title>
        <authorList>
            <person name="Goeker M."/>
        </authorList>
    </citation>
    <scope>NUCLEOTIDE SEQUENCE [LARGE SCALE GENOMIC DNA]</scope>
    <source>
        <strain evidence="7 8">DSM 25890</strain>
    </source>
</reference>
<evidence type="ECO:0000256" key="5">
    <source>
        <dbReference type="SAM" id="Phobius"/>
    </source>
</evidence>
<comment type="caution">
    <text evidence="7">The sequence shown here is derived from an EMBL/GenBank/DDBJ whole genome shotgun (WGS) entry which is preliminary data.</text>
</comment>
<keyword evidence="4 5" id="KW-0472">Membrane</keyword>
<comment type="subcellular location">
    <subcellularLocation>
        <location evidence="1">Membrane</location>
        <topology evidence="1">Multi-pass membrane protein</topology>
    </subcellularLocation>
</comment>
<dbReference type="RefSeq" id="WP_204400726.1">
    <property type="nucleotide sequence ID" value="NZ_JAFBEE010000004.1"/>
</dbReference>
<dbReference type="InterPro" id="IPR013525">
    <property type="entry name" value="ABC2_TM"/>
</dbReference>
<proteinExistence type="predicted"/>
<evidence type="ECO:0000256" key="4">
    <source>
        <dbReference type="ARBA" id="ARBA00023136"/>
    </source>
</evidence>
<feature type="transmembrane region" description="Helical" evidence="5">
    <location>
        <begin position="251"/>
        <end position="270"/>
    </location>
</feature>
<evidence type="ECO:0000256" key="1">
    <source>
        <dbReference type="ARBA" id="ARBA00004141"/>
    </source>
</evidence>
<feature type="transmembrane region" description="Helical" evidence="5">
    <location>
        <begin position="189"/>
        <end position="212"/>
    </location>
</feature>
<evidence type="ECO:0000313" key="8">
    <source>
        <dbReference type="Proteomes" id="UP001314796"/>
    </source>
</evidence>
<evidence type="ECO:0000259" key="6">
    <source>
        <dbReference type="Pfam" id="PF12698"/>
    </source>
</evidence>
<protein>
    <submittedName>
        <fullName evidence="7">ABC-2 type transport system permease protein</fullName>
    </submittedName>
</protein>
<dbReference type="Pfam" id="PF12698">
    <property type="entry name" value="ABC2_membrane_3"/>
    <property type="match status" value="1"/>
</dbReference>
<keyword evidence="3 5" id="KW-1133">Transmembrane helix</keyword>